<keyword evidence="2" id="KW-1185">Reference proteome</keyword>
<gene>
    <name evidence="1" type="ORF">E3U43_007777</name>
</gene>
<evidence type="ECO:0000313" key="1">
    <source>
        <dbReference type="EMBL" id="TMS02237.1"/>
    </source>
</evidence>
<accession>A0ACD3Q5G6</accession>
<protein>
    <submittedName>
        <fullName evidence="1">Uncharacterized protein</fullName>
    </submittedName>
</protein>
<dbReference type="Proteomes" id="UP000793456">
    <property type="component" value="Chromosome XXIV"/>
</dbReference>
<name>A0ACD3Q5G6_LARCR</name>
<dbReference type="EMBL" id="CM011697">
    <property type="protein sequence ID" value="TMS02237.1"/>
    <property type="molecule type" value="Genomic_DNA"/>
</dbReference>
<proteinExistence type="predicted"/>
<evidence type="ECO:0000313" key="2">
    <source>
        <dbReference type="Proteomes" id="UP000793456"/>
    </source>
</evidence>
<organism evidence="1 2">
    <name type="scientific">Larimichthys crocea</name>
    <name type="common">Large yellow croaker</name>
    <name type="synonym">Pseudosciaena crocea</name>
    <dbReference type="NCBI Taxonomy" id="215358"/>
    <lineage>
        <taxon>Eukaryota</taxon>
        <taxon>Metazoa</taxon>
        <taxon>Chordata</taxon>
        <taxon>Craniata</taxon>
        <taxon>Vertebrata</taxon>
        <taxon>Euteleostomi</taxon>
        <taxon>Actinopterygii</taxon>
        <taxon>Neopterygii</taxon>
        <taxon>Teleostei</taxon>
        <taxon>Neoteleostei</taxon>
        <taxon>Acanthomorphata</taxon>
        <taxon>Eupercaria</taxon>
        <taxon>Sciaenidae</taxon>
        <taxon>Larimichthys</taxon>
    </lineage>
</organism>
<comment type="caution">
    <text evidence="1">The sequence shown here is derived from an EMBL/GenBank/DDBJ whole genome shotgun (WGS) entry which is preliminary data.</text>
</comment>
<sequence>MDPVRVFAYMSNLQRLFPLLSHSGCAKTGGVRFSEEPPAAGAPSHVHFDEKLHDSVVMVTPEDDGNFMVKVGFLKTQHRYEIVFTLPEVPGLGKNVCPAPVPSPHLRITDISSAPEGGLKVTCEYMAQHEGVLCEEVLLLSETVEDACVKVKVHARVMVCFRCRVQAWSTKTNVHKSQGCSFGDRTLLIISRVVLCRRDYKRLSGTFLGPTSSPRYADAAGGSSLYRRRVGFSAGTLGGSVRRCTDDQISFLEAPRETEKHFWTLDFPF</sequence>
<reference evidence="1" key="1">
    <citation type="submission" date="2018-11" db="EMBL/GenBank/DDBJ databases">
        <title>The sequence and de novo assembly of Larimichthys crocea genome using PacBio and Hi-C technologies.</title>
        <authorList>
            <person name="Xu P."/>
            <person name="Chen B."/>
            <person name="Zhou Z."/>
            <person name="Ke Q."/>
            <person name="Wu Y."/>
            <person name="Bai H."/>
            <person name="Pu F."/>
        </authorList>
    </citation>
    <scope>NUCLEOTIDE SEQUENCE</scope>
    <source>
        <tissue evidence="1">Muscle</tissue>
    </source>
</reference>